<organism evidence="1">
    <name type="scientific">marine metagenome</name>
    <dbReference type="NCBI Taxonomy" id="408172"/>
    <lineage>
        <taxon>unclassified sequences</taxon>
        <taxon>metagenomes</taxon>
        <taxon>ecological metagenomes</taxon>
    </lineage>
</organism>
<evidence type="ECO:0000313" key="1">
    <source>
        <dbReference type="EMBL" id="SVA02560.1"/>
    </source>
</evidence>
<dbReference type="EMBL" id="UINC01003018">
    <property type="protein sequence ID" value="SVA02560.1"/>
    <property type="molecule type" value="Genomic_DNA"/>
</dbReference>
<sequence>MKILKNGTLIDGSGNTSKKTDILIDGQKIKDIGKFPKVDAEEIDCTNLCIAPGIVDIH</sequence>
<feature type="non-terminal residue" evidence="1">
    <location>
        <position position="1"/>
    </location>
</feature>
<dbReference type="Gene3D" id="2.30.40.10">
    <property type="entry name" value="Urease, subunit C, domain 1"/>
    <property type="match status" value="1"/>
</dbReference>
<proteinExistence type="predicted"/>
<reference evidence="1" key="1">
    <citation type="submission" date="2018-05" db="EMBL/GenBank/DDBJ databases">
        <authorList>
            <person name="Lanie J.A."/>
            <person name="Ng W.-L."/>
            <person name="Kazmierczak K.M."/>
            <person name="Andrzejewski T.M."/>
            <person name="Davidsen T.M."/>
            <person name="Wayne K.J."/>
            <person name="Tettelin H."/>
            <person name="Glass J.I."/>
            <person name="Rusch D."/>
            <person name="Podicherti R."/>
            <person name="Tsui H.-C.T."/>
            <person name="Winkler M.E."/>
        </authorList>
    </citation>
    <scope>NUCLEOTIDE SEQUENCE</scope>
</reference>
<feature type="non-terminal residue" evidence="1">
    <location>
        <position position="58"/>
    </location>
</feature>
<dbReference type="SUPFAM" id="SSF51338">
    <property type="entry name" value="Composite domain of metallo-dependent hydrolases"/>
    <property type="match status" value="1"/>
</dbReference>
<dbReference type="AlphaFoldDB" id="A0A381SEQ5"/>
<accession>A0A381SEQ5</accession>
<gene>
    <name evidence="1" type="ORF">METZ01_LOCUS55414</name>
</gene>
<dbReference type="InterPro" id="IPR011059">
    <property type="entry name" value="Metal-dep_hydrolase_composite"/>
</dbReference>
<protein>
    <recommendedName>
        <fullName evidence="2">Amidohydrolase 3 domain-containing protein</fullName>
    </recommendedName>
</protein>
<dbReference type="GO" id="GO:0016810">
    <property type="term" value="F:hydrolase activity, acting on carbon-nitrogen (but not peptide) bonds"/>
    <property type="evidence" value="ECO:0007669"/>
    <property type="project" value="InterPro"/>
</dbReference>
<evidence type="ECO:0008006" key="2">
    <source>
        <dbReference type="Google" id="ProtNLM"/>
    </source>
</evidence>
<name>A0A381SEQ5_9ZZZZ</name>